<dbReference type="EMBL" id="CAADFF010000118">
    <property type="protein sequence ID" value="VFJ98376.1"/>
    <property type="molecule type" value="Genomic_DNA"/>
</dbReference>
<dbReference type="Pfam" id="PF01921">
    <property type="entry name" value="tRNA-synt_1f"/>
    <property type="match status" value="1"/>
</dbReference>
<dbReference type="InterPro" id="IPR014729">
    <property type="entry name" value="Rossmann-like_a/b/a_fold"/>
</dbReference>
<dbReference type="AlphaFoldDB" id="A0A450V110"/>
<feature type="short sequence motif" description="'KMSKS' region" evidence="10">
    <location>
        <begin position="277"/>
        <end position="281"/>
    </location>
</feature>
<evidence type="ECO:0000256" key="4">
    <source>
        <dbReference type="ARBA" id="ARBA00022598"/>
    </source>
</evidence>
<dbReference type="HAMAP" id="MF_00177">
    <property type="entry name" value="Lys_tRNA_synth_class1"/>
    <property type="match status" value="1"/>
</dbReference>
<dbReference type="Gene3D" id="3.40.50.620">
    <property type="entry name" value="HUPs"/>
    <property type="match status" value="2"/>
</dbReference>
<protein>
    <recommendedName>
        <fullName evidence="10">Lysine--tRNA ligase</fullName>
        <ecNumber evidence="10">6.1.1.6</ecNumber>
    </recommendedName>
    <alternativeName>
        <fullName evidence="10">Lysyl-tRNA synthetase</fullName>
        <shortName evidence="10">LysRS</shortName>
    </alternativeName>
</protein>
<gene>
    <name evidence="10" type="primary">lysS</name>
    <name evidence="11" type="ORF">BECKLFY1418B_GA0070995_11189</name>
</gene>
<evidence type="ECO:0000256" key="1">
    <source>
        <dbReference type="ARBA" id="ARBA00004496"/>
    </source>
</evidence>
<reference evidence="11" key="1">
    <citation type="submission" date="2019-02" db="EMBL/GenBank/DDBJ databases">
        <authorList>
            <person name="Gruber-Vodicka R. H."/>
            <person name="Seah K. B. B."/>
        </authorList>
    </citation>
    <scope>NUCLEOTIDE SEQUENCE</scope>
    <source>
        <strain evidence="11">BECK_M7</strain>
    </source>
</reference>
<keyword evidence="6 10" id="KW-0067">ATP-binding</keyword>
<dbReference type="GO" id="GO:0005524">
    <property type="term" value="F:ATP binding"/>
    <property type="evidence" value="ECO:0007669"/>
    <property type="project" value="UniProtKB-UniRule"/>
</dbReference>
<dbReference type="SUPFAM" id="SSF52374">
    <property type="entry name" value="Nucleotidylyl transferase"/>
    <property type="match status" value="1"/>
</dbReference>
<evidence type="ECO:0000256" key="10">
    <source>
        <dbReference type="HAMAP-Rule" id="MF_00177"/>
    </source>
</evidence>
<keyword evidence="4 10" id="KW-0436">Ligase</keyword>
<evidence type="ECO:0000256" key="5">
    <source>
        <dbReference type="ARBA" id="ARBA00022741"/>
    </source>
</evidence>
<comment type="caution">
    <text evidence="10">Lacks conserved residue(s) required for the propagation of feature annotation.</text>
</comment>
<keyword evidence="7 10" id="KW-0648">Protein biosynthesis</keyword>
<dbReference type="PANTHER" id="PTHR37940">
    <property type="entry name" value="LYSINE--TRNA LIGASE"/>
    <property type="match status" value="1"/>
</dbReference>
<dbReference type="NCBIfam" id="TIGR00467">
    <property type="entry name" value="lysS_arch"/>
    <property type="match status" value="1"/>
</dbReference>
<dbReference type="GO" id="GO:0005737">
    <property type="term" value="C:cytoplasm"/>
    <property type="evidence" value="ECO:0007669"/>
    <property type="project" value="UniProtKB-SubCell"/>
</dbReference>
<name>A0A450V110_9GAMM</name>
<proteinExistence type="inferred from homology"/>
<keyword evidence="3 10" id="KW-0963">Cytoplasm</keyword>
<evidence type="ECO:0000256" key="3">
    <source>
        <dbReference type="ARBA" id="ARBA00022490"/>
    </source>
</evidence>
<sequence>MWTTKLIDNLKDQYQVINDSKTPSGRVHVGSLRGVLIHDAVYRELESRNLPGIYIYGIDDYDPMDGLPADAPESMRKHMGKPLCDIPAPRGSEATDMADHYISEFLDVFEELQISARIYRMRDVYRNGLFNEAIDTILRNAHKVRAIYEDISGAKRPEYWHPFQVICENCGKIGTTEVSSFDGQKVVYHCKPGLVTWADGCDHRGDISPFDGNGKLPWKLEWAAKWHEFGITIEGAGKDHCTKGGSRDVAGRILRRLFHREPPLDIPYEFFLVQGAKMSSSKGLGSSARDMADFLPPEILRFLMVRSDPKKAVNFSTDGAYMLKTFNEHDRMIDRIAQGNATPDQVALLRVAESEFSADTAQDPSGLAYTPVSFQLITSLLQIPHLDLHGTIRSRMGREPTEKEQRHIEARIAASAYWLKNIASEEDKFEIQETLPPIAEENSPAQRYFIARLRDRLPAMDWGEDPLQTAIFDTARLTPLPAKAAFEALYRIFLAKRDGPRAGALLSYLDRDFVMARLQDSGNYPVIAFITSVGISADAFFTRIEAGDLPDSITKIIPEIYLKGIFGANPDDPKRYELCFYVLEIQTQDKDRLSATRVVLSESAGNGGMDAIRARFEEKIAAFSARLAEKQSDLPDVEMGEMRIETEVGVEG</sequence>
<dbReference type="InterPro" id="IPR020751">
    <property type="entry name" value="aa-tRNA-synth_I_codon-bd_sub2"/>
</dbReference>
<dbReference type="Gene3D" id="1.10.10.350">
    <property type="match status" value="1"/>
</dbReference>
<evidence type="ECO:0000256" key="2">
    <source>
        <dbReference type="ARBA" id="ARBA00005594"/>
    </source>
</evidence>
<evidence type="ECO:0000256" key="7">
    <source>
        <dbReference type="ARBA" id="ARBA00022917"/>
    </source>
</evidence>
<evidence type="ECO:0000256" key="9">
    <source>
        <dbReference type="ARBA" id="ARBA00048573"/>
    </source>
</evidence>
<feature type="short sequence motif" description="'HIGH' region" evidence="10">
    <location>
        <begin position="23"/>
        <end position="31"/>
    </location>
</feature>
<keyword evidence="5 10" id="KW-0547">Nucleotide-binding</keyword>
<dbReference type="InterPro" id="IPR002904">
    <property type="entry name" value="Lys-tRNA-ligase"/>
</dbReference>
<evidence type="ECO:0000313" key="11">
    <source>
        <dbReference type="EMBL" id="VFJ98376.1"/>
    </source>
</evidence>
<dbReference type="GO" id="GO:0006430">
    <property type="term" value="P:lysyl-tRNA aminoacylation"/>
    <property type="evidence" value="ECO:0007669"/>
    <property type="project" value="UniProtKB-UniRule"/>
</dbReference>
<dbReference type="InterPro" id="IPR008925">
    <property type="entry name" value="aa_tRNA-synth_I_cd-bd_sf"/>
</dbReference>
<evidence type="ECO:0000256" key="6">
    <source>
        <dbReference type="ARBA" id="ARBA00022840"/>
    </source>
</evidence>
<evidence type="ECO:0000256" key="8">
    <source>
        <dbReference type="ARBA" id="ARBA00023146"/>
    </source>
</evidence>
<organism evidence="11">
    <name type="scientific">Candidatus Kentrum sp. LFY</name>
    <dbReference type="NCBI Taxonomy" id="2126342"/>
    <lineage>
        <taxon>Bacteria</taxon>
        <taxon>Pseudomonadati</taxon>
        <taxon>Pseudomonadota</taxon>
        <taxon>Gammaproteobacteria</taxon>
        <taxon>Candidatus Kentrum</taxon>
    </lineage>
</organism>
<dbReference type="PANTHER" id="PTHR37940:SF1">
    <property type="entry name" value="LYSINE--TRNA LIGASE"/>
    <property type="match status" value="1"/>
</dbReference>
<dbReference type="EC" id="6.1.1.6" evidence="10"/>
<dbReference type="GO" id="GO:0000049">
    <property type="term" value="F:tRNA binding"/>
    <property type="evidence" value="ECO:0007669"/>
    <property type="project" value="InterPro"/>
</dbReference>
<comment type="subcellular location">
    <subcellularLocation>
        <location evidence="1 10">Cytoplasm</location>
    </subcellularLocation>
</comment>
<dbReference type="SUPFAM" id="SSF48163">
    <property type="entry name" value="An anticodon-binding domain of class I aminoacyl-tRNA synthetases"/>
    <property type="match status" value="1"/>
</dbReference>
<comment type="similarity">
    <text evidence="2 10">Belongs to the class-I aminoacyl-tRNA synthetase family.</text>
</comment>
<accession>A0A450V110</accession>
<comment type="catalytic activity">
    <reaction evidence="9 10">
        <text>tRNA(Lys) + L-lysine + ATP = L-lysyl-tRNA(Lys) + AMP + diphosphate</text>
        <dbReference type="Rhea" id="RHEA:20792"/>
        <dbReference type="Rhea" id="RHEA-COMP:9696"/>
        <dbReference type="Rhea" id="RHEA-COMP:9697"/>
        <dbReference type="ChEBI" id="CHEBI:30616"/>
        <dbReference type="ChEBI" id="CHEBI:32551"/>
        <dbReference type="ChEBI" id="CHEBI:33019"/>
        <dbReference type="ChEBI" id="CHEBI:78442"/>
        <dbReference type="ChEBI" id="CHEBI:78529"/>
        <dbReference type="ChEBI" id="CHEBI:456215"/>
        <dbReference type="EC" id="6.1.1.6"/>
    </reaction>
</comment>
<dbReference type="GO" id="GO:0004824">
    <property type="term" value="F:lysine-tRNA ligase activity"/>
    <property type="evidence" value="ECO:0007669"/>
    <property type="project" value="UniProtKB-UniRule"/>
</dbReference>
<keyword evidence="8 10" id="KW-0030">Aminoacyl-tRNA synthetase</keyword>